<gene>
    <name evidence="3" type="ORF">TSAR_001195</name>
</gene>
<dbReference type="EMBL" id="NNAY01001623">
    <property type="protein sequence ID" value="OXU23398.1"/>
    <property type="molecule type" value="Genomic_DNA"/>
</dbReference>
<feature type="non-terminal residue" evidence="3">
    <location>
        <position position="1"/>
    </location>
</feature>
<keyword evidence="2" id="KW-0472">Membrane</keyword>
<feature type="region of interest" description="Disordered" evidence="1">
    <location>
        <begin position="32"/>
        <end position="57"/>
    </location>
</feature>
<protein>
    <submittedName>
        <fullName evidence="3">Uncharacterized protein</fullName>
    </submittedName>
</protein>
<dbReference type="Proteomes" id="UP000215335">
    <property type="component" value="Unassembled WGS sequence"/>
</dbReference>
<name>A0A232EYZ8_9HYME</name>
<comment type="caution">
    <text evidence="3">The sequence shown here is derived from an EMBL/GenBank/DDBJ whole genome shotgun (WGS) entry which is preliminary data.</text>
</comment>
<accession>A0A232EYZ8</accession>
<dbReference type="PANTHER" id="PTHR33053:SF24">
    <property type="entry name" value="TRANSPOSASE DOMAIN-CONTAINING PROTEIN"/>
    <property type="match status" value="1"/>
</dbReference>
<evidence type="ECO:0000256" key="2">
    <source>
        <dbReference type="SAM" id="Phobius"/>
    </source>
</evidence>
<reference evidence="3 4" key="1">
    <citation type="journal article" date="2017" name="Curr. Biol.">
        <title>The Evolution of Venom by Co-option of Single-Copy Genes.</title>
        <authorList>
            <person name="Martinson E.O."/>
            <person name="Mrinalini"/>
            <person name="Kelkar Y.D."/>
            <person name="Chang C.H."/>
            <person name="Werren J.H."/>
        </authorList>
    </citation>
    <scope>NUCLEOTIDE SEQUENCE [LARGE SCALE GENOMIC DNA]</scope>
    <source>
        <strain evidence="3 4">Alberta</strain>
        <tissue evidence="3">Whole body</tissue>
    </source>
</reference>
<evidence type="ECO:0000313" key="4">
    <source>
        <dbReference type="Proteomes" id="UP000215335"/>
    </source>
</evidence>
<proteinExistence type="predicted"/>
<keyword evidence="2" id="KW-0812">Transmembrane</keyword>
<feature type="transmembrane region" description="Helical" evidence="2">
    <location>
        <begin position="497"/>
        <end position="520"/>
    </location>
</feature>
<dbReference type="PANTHER" id="PTHR33053">
    <property type="entry name" value="PROTEIN, PUTATIVE-RELATED"/>
    <property type="match status" value="1"/>
</dbReference>
<evidence type="ECO:0000256" key="1">
    <source>
        <dbReference type="SAM" id="MobiDB-lite"/>
    </source>
</evidence>
<dbReference type="AlphaFoldDB" id="A0A232EYZ8"/>
<keyword evidence="2" id="KW-1133">Transmembrane helix</keyword>
<evidence type="ECO:0000313" key="3">
    <source>
        <dbReference type="EMBL" id="OXU23398.1"/>
    </source>
</evidence>
<organism evidence="3 4">
    <name type="scientific">Trichomalopsis sarcophagae</name>
    <dbReference type="NCBI Taxonomy" id="543379"/>
    <lineage>
        <taxon>Eukaryota</taxon>
        <taxon>Metazoa</taxon>
        <taxon>Ecdysozoa</taxon>
        <taxon>Arthropoda</taxon>
        <taxon>Hexapoda</taxon>
        <taxon>Insecta</taxon>
        <taxon>Pterygota</taxon>
        <taxon>Neoptera</taxon>
        <taxon>Endopterygota</taxon>
        <taxon>Hymenoptera</taxon>
        <taxon>Apocrita</taxon>
        <taxon>Proctotrupomorpha</taxon>
        <taxon>Chalcidoidea</taxon>
        <taxon>Pteromalidae</taxon>
        <taxon>Pteromalinae</taxon>
        <taxon>Trichomalopsis</taxon>
    </lineage>
</organism>
<keyword evidence="4" id="KW-1185">Reference proteome</keyword>
<sequence>TSEYVPAVENRCTVVAALNIVEPLSYLPNESDLNEPRLASLDDGANESVRPNESDRDETQCYLGRLATVFADQNVTHTQISAIMQVIKTHGCFSGIHVGPRTISKTPNYSAPTIQVAGGEYLHFGVEQTLLKILSSAPPHLRKECIQIDFSTYSASLDKVGKIVLWPIQIRVANFAQCYLGRLATVFADQNVTHTQISAIMQVIKTHGCFSGIHVGPRTISKTPNYSAPTIQVAGGEYLHFGVEQTLLKILSSAPPHLRKECIQIDFSTYSASLDKVGKIVLWPIQIRVANFDRRNIQREEKANERVRFFQPFNRDVRQVLQSGVDFMGENFPVALRCFVADALARSFSLGHRSHSSKAPCTRCWVRGQYIRPGVIVYTGVDHRPRTQEEYLQKLNADHHSAGIDCSLIDLSVHINLVKSTVFDYMHLVCLDIMENIFKGLIDGRFVKTVKISDANLVGILDDRLEQVKNYCPQDFARKPVGINNHGKFKATELRQLLLYTAPVILNGLVNPALYFYFLLLHASMRILINPRFTPESVAFAEKCIKPSSKQTLTCTGFRSVRFLFSFPLRKQYDLLPKIVQEASQHLQQIANRRAENCGTAFSKSIE</sequence>
<dbReference type="STRING" id="543379.A0A232EYZ8"/>